<proteinExistence type="predicted"/>
<dbReference type="EMBL" id="GBRH01163136">
    <property type="protein sequence ID" value="JAE34760.1"/>
    <property type="molecule type" value="Transcribed_RNA"/>
</dbReference>
<reference evidence="1" key="1">
    <citation type="submission" date="2014-09" db="EMBL/GenBank/DDBJ databases">
        <authorList>
            <person name="Magalhaes I.L.F."/>
            <person name="Oliveira U."/>
            <person name="Santos F.R."/>
            <person name="Vidigal T.H.D.A."/>
            <person name="Brescovit A.D."/>
            <person name="Santos A.J."/>
        </authorList>
    </citation>
    <scope>NUCLEOTIDE SEQUENCE</scope>
    <source>
        <tissue evidence="1">Shoot tissue taken approximately 20 cm above the soil surface</tissue>
    </source>
</reference>
<organism evidence="1">
    <name type="scientific">Arundo donax</name>
    <name type="common">Giant reed</name>
    <name type="synonym">Donax arundinaceus</name>
    <dbReference type="NCBI Taxonomy" id="35708"/>
    <lineage>
        <taxon>Eukaryota</taxon>
        <taxon>Viridiplantae</taxon>
        <taxon>Streptophyta</taxon>
        <taxon>Embryophyta</taxon>
        <taxon>Tracheophyta</taxon>
        <taxon>Spermatophyta</taxon>
        <taxon>Magnoliopsida</taxon>
        <taxon>Liliopsida</taxon>
        <taxon>Poales</taxon>
        <taxon>Poaceae</taxon>
        <taxon>PACMAD clade</taxon>
        <taxon>Arundinoideae</taxon>
        <taxon>Arundineae</taxon>
        <taxon>Arundo</taxon>
    </lineage>
</organism>
<sequence length="28" mass="3219">MQILVAILSLKNYYTISNWHTVVPLTIS</sequence>
<dbReference type="AlphaFoldDB" id="A0A0A9HC63"/>
<accession>A0A0A9HC63</accession>
<reference evidence="1" key="2">
    <citation type="journal article" date="2015" name="Data Brief">
        <title>Shoot transcriptome of the giant reed, Arundo donax.</title>
        <authorList>
            <person name="Barrero R.A."/>
            <person name="Guerrero F.D."/>
            <person name="Moolhuijzen P."/>
            <person name="Goolsby J.A."/>
            <person name="Tidwell J."/>
            <person name="Bellgard S.E."/>
            <person name="Bellgard M.I."/>
        </authorList>
    </citation>
    <scope>NUCLEOTIDE SEQUENCE</scope>
    <source>
        <tissue evidence="1">Shoot tissue taken approximately 20 cm above the soil surface</tissue>
    </source>
</reference>
<evidence type="ECO:0000313" key="1">
    <source>
        <dbReference type="EMBL" id="JAE34760.1"/>
    </source>
</evidence>
<name>A0A0A9HC63_ARUDO</name>
<protein>
    <submittedName>
        <fullName evidence="1">Uncharacterized protein</fullName>
    </submittedName>
</protein>